<organism evidence="1 2">
    <name type="scientific">Bacillus cereus</name>
    <dbReference type="NCBI Taxonomy" id="1396"/>
    <lineage>
        <taxon>Bacteria</taxon>
        <taxon>Bacillati</taxon>
        <taxon>Bacillota</taxon>
        <taxon>Bacilli</taxon>
        <taxon>Bacillales</taxon>
        <taxon>Bacillaceae</taxon>
        <taxon>Bacillus</taxon>
        <taxon>Bacillus cereus group</taxon>
    </lineage>
</organism>
<accession>A0A2B0MEQ0</accession>
<dbReference type="AlphaFoldDB" id="A0A2B0MEQ0"/>
<dbReference type="InterPro" id="IPR037883">
    <property type="entry name" value="Knr4/Smi1-like_sf"/>
</dbReference>
<evidence type="ECO:0008006" key="3">
    <source>
        <dbReference type="Google" id="ProtNLM"/>
    </source>
</evidence>
<reference evidence="1 2" key="1">
    <citation type="submission" date="2017-09" db="EMBL/GenBank/DDBJ databases">
        <title>Large-scale bioinformatics analysis of Bacillus genomes uncovers conserved roles of natural products in bacterial physiology.</title>
        <authorList>
            <consortium name="Agbiome Team Llc"/>
            <person name="Bleich R.M."/>
            <person name="Grubbs K.J."/>
            <person name="Santa Maria K.C."/>
            <person name="Allen S.E."/>
            <person name="Farag S."/>
            <person name="Shank E.A."/>
            <person name="Bowers A."/>
        </authorList>
    </citation>
    <scope>NUCLEOTIDE SEQUENCE [LARGE SCALE GENOMIC DNA]</scope>
    <source>
        <strain evidence="1 2">AFS083043</strain>
    </source>
</reference>
<evidence type="ECO:0000313" key="1">
    <source>
        <dbReference type="EMBL" id="PFK39246.1"/>
    </source>
</evidence>
<name>A0A2B0MEQ0_BACCE</name>
<protein>
    <recommendedName>
        <fullName evidence="3">SMI1/KNR4 family protein</fullName>
    </recommendedName>
</protein>
<dbReference type="Proteomes" id="UP000242656">
    <property type="component" value="Unassembled WGS sequence"/>
</dbReference>
<dbReference type="RefSeq" id="WP_098491305.1">
    <property type="nucleotide sequence ID" value="NZ_NUWN01000051.1"/>
</dbReference>
<proteinExistence type="predicted"/>
<comment type="caution">
    <text evidence="1">The sequence shown here is derived from an EMBL/GenBank/DDBJ whole genome shotgun (WGS) entry which is preliminary data.</text>
</comment>
<dbReference type="SUPFAM" id="SSF160631">
    <property type="entry name" value="SMI1/KNR4-like"/>
    <property type="match status" value="1"/>
</dbReference>
<sequence>MPYKNEIDALLCMLERLETNKVEILDITDEMQPVYIFLREQFEEGQLGYRVGGIENESLIGNEEGDWKDSWFVIGYEELMGDPFFVDVKDEKFPVYTAEHGTGAWEPLLHSDSLEEFFSELTYRDED</sequence>
<gene>
    <name evidence="1" type="ORF">COI93_14045</name>
</gene>
<dbReference type="EMBL" id="NUWN01000051">
    <property type="protein sequence ID" value="PFK39246.1"/>
    <property type="molecule type" value="Genomic_DNA"/>
</dbReference>
<evidence type="ECO:0000313" key="2">
    <source>
        <dbReference type="Proteomes" id="UP000242656"/>
    </source>
</evidence>